<organism evidence="2 3">
    <name type="scientific">Trichocladium antarcticum</name>
    <dbReference type="NCBI Taxonomy" id="1450529"/>
    <lineage>
        <taxon>Eukaryota</taxon>
        <taxon>Fungi</taxon>
        <taxon>Dikarya</taxon>
        <taxon>Ascomycota</taxon>
        <taxon>Pezizomycotina</taxon>
        <taxon>Sordariomycetes</taxon>
        <taxon>Sordariomycetidae</taxon>
        <taxon>Sordariales</taxon>
        <taxon>Chaetomiaceae</taxon>
        <taxon>Trichocladium</taxon>
    </lineage>
</organism>
<dbReference type="AlphaFoldDB" id="A0AAN6ZGW4"/>
<protein>
    <submittedName>
        <fullName evidence="2">Uncharacterized protein</fullName>
    </submittedName>
</protein>
<comment type="caution">
    <text evidence="2">The sequence shown here is derived from an EMBL/GenBank/DDBJ whole genome shotgun (WGS) entry which is preliminary data.</text>
</comment>
<proteinExistence type="predicted"/>
<keyword evidence="3" id="KW-1185">Reference proteome</keyword>
<sequence>MALPLGLIRKVREIALPRQAPRSGLSCGVAKERMVRQRGLTMTLWVSNSPRAIAIAKVVPPQTPRVKQRQPPPHIAEEMDPDWIGNTMQHRPRTS</sequence>
<dbReference type="EMBL" id="MU853402">
    <property type="protein sequence ID" value="KAK4137438.1"/>
    <property type="molecule type" value="Genomic_DNA"/>
</dbReference>
<gene>
    <name evidence="2" type="ORF">BT67DRAFT_109201</name>
</gene>
<reference evidence="2" key="2">
    <citation type="submission" date="2023-05" db="EMBL/GenBank/DDBJ databases">
        <authorList>
            <consortium name="Lawrence Berkeley National Laboratory"/>
            <person name="Steindorff A."/>
            <person name="Hensen N."/>
            <person name="Bonometti L."/>
            <person name="Westerberg I."/>
            <person name="Brannstrom I.O."/>
            <person name="Guillou S."/>
            <person name="Cros-Aarteil S."/>
            <person name="Calhoun S."/>
            <person name="Haridas S."/>
            <person name="Kuo A."/>
            <person name="Mondo S."/>
            <person name="Pangilinan J."/>
            <person name="Riley R."/>
            <person name="Labutti K."/>
            <person name="Andreopoulos B."/>
            <person name="Lipzen A."/>
            <person name="Chen C."/>
            <person name="Yanf M."/>
            <person name="Daum C."/>
            <person name="Ng V."/>
            <person name="Clum A."/>
            <person name="Ohm R."/>
            <person name="Martin F."/>
            <person name="Silar P."/>
            <person name="Natvig D."/>
            <person name="Lalanne C."/>
            <person name="Gautier V."/>
            <person name="Ament-Velasquez S.L."/>
            <person name="Kruys A."/>
            <person name="Hutchinson M.I."/>
            <person name="Powell A.J."/>
            <person name="Barry K."/>
            <person name="Miller A.N."/>
            <person name="Grigoriev I.V."/>
            <person name="Debuchy R."/>
            <person name="Gladieux P."/>
            <person name="Thoren M.H."/>
            <person name="Johannesson H."/>
        </authorList>
    </citation>
    <scope>NUCLEOTIDE SEQUENCE</scope>
    <source>
        <strain evidence="2">CBS 123565</strain>
    </source>
</reference>
<feature type="region of interest" description="Disordered" evidence="1">
    <location>
        <begin position="61"/>
        <end position="95"/>
    </location>
</feature>
<accession>A0AAN6ZGW4</accession>
<evidence type="ECO:0000313" key="2">
    <source>
        <dbReference type="EMBL" id="KAK4137438.1"/>
    </source>
</evidence>
<name>A0AAN6ZGW4_9PEZI</name>
<reference evidence="2" key="1">
    <citation type="journal article" date="2023" name="Mol. Phylogenet. Evol.">
        <title>Genome-scale phylogeny and comparative genomics of the fungal order Sordariales.</title>
        <authorList>
            <person name="Hensen N."/>
            <person name="Bonometti L."/>
            <person name="Westerberg I."/>
            <person name="Brannstrom I.O."/>
            <person name="Guillou S."/>
            <person name="Cros-Aarteil S."/>
            <person name="Calhoun S."/>
            <person name="Haridas S."/>
            <person name="Kuo A."/>
            <person name="Mondo S."/>
            <person name="Pangilinan J."/>
            <person name="Riley R."/>
            <person name="LaButti K."/>
            <person name="Andreopoulos B."/>
            <person name="Lipzen A."/>
            <person name="Chen C."/>
            <person name="Yan M."/>
            <person name="Daum C."/>
            <person name="Ng V."/>
            <person name="Clum A."/>
            <person name="Steindorff A."/>
            <person name="Ohm R.A."/>
            <person name="Martin F."/>
            <person name="Silar P."/>
            <person name="Natvig D.O."/>
            <person name="Lalanne C."/>
            <person name="Gautier V."/>
            <person name="Ament-Velasquez S.L."/>
            <person name="Kruys A."/>
            <person name="Hutchinson M.I."/>
            <person name="Powell A.J."/>
            <person name="Barry K."/>
            <person name="Miller A.N."/>
            <person name="Grigoriev I.V."/>
            <person name="Debuchy R."/>
            <person name="Gladieux P."/>
            <person name="Hiltunen Thoren M."/>
            <person name="Johannesson H."/>
        </authorList>
    </citation>
    <scope>NUCLEOTIDE SEQUENCE</scope>
    <source>
        <strain evidence="2">CBS 123565</strain>
    </source>
</reference>
<dbReference type="Proteomes" id="UP001304895">
    <property type="component" value="Unassembled WGS sequence"/>
</dbReference>
<evidence type="ECO:0000256" key="1">
    <source>
        <dbReference type="SAM" id="MobiDB-lite"/>
    </source>
</evidence>
<evidence type="ECO:0000313" key="3">
    <source>
        <dbReference type="Proteomes" id="UP001304895"/>
    </source>
</evidence>